<dbReference type="Gene3D" id="3.90.1720.10">
    <property type="entry name" value="endopeptidase domain like (from Nostoc punctiforme)"/>
    <property type="match status" value="1"/>
</dbReference>
<reference evidence="1 2" key="1">
    <citation type="submission" date="2014-06" db="EMBL/GenBank/DDBJ databases">
        <title>Whole Genome Sequences of Three Symbiotic Endozoicomonas Bacteria.</title>
        <authorList>
            <person name="Neave M.J."/>
            <person name="Apprill A."/>
            <person name="Voolstra C.R."/>
        </authorList>
    </citation>
    <scope>NUCLEOTIDE SEQUENCE [LARGE SCALE GENOMIC DNA]</scope>
    <source>
        <strain evidence="1 2">LMG 24815</strain>
    </source>
</reference>
<dbReference type="InterPro" id="IPR038765">
    <property type="entry name" value="Papain-like_cys_pep_sf"/>
</dbReference>
<evidence type="ECO:0000313" key="1">
    <source>
        <dbReference type="EMBL" id="KEQ14184.1"/>
    </source>
</evidence>
<accession>A0A081N6W1</accession>
<organism evidence="1 2">
    <name type="scientific">Endozoicomonas montiporae</name>
    <dbReference type="NCBI Taxonomy" id="1027273"/>
    <lineage>
        <taxon>Bacteria</taxon>
        <taxon>Pseudomonadati</taxon>
        <taxon>Pseudomonadota</taxon>
        <taxon>Gammaproteobacteria</taxon>
        <taxon>Oceanospirillales</taxon>
        <taxon>Endozoicomonadaceae</taxon>
        <taxon>Endozoicomonas</taxon>
    </lineage>
</organism>
<evidence type="ECO:0000313" key="2">
    <source>
        <dbReference type="Proteomes" id="UP000028006"/>
    </source>
</evidence>
<dbReference type="eggNOG" id="ENOG502Z9N4">
    <property type="taxonomic scope" value="Bacteria"/>
</dbReference>
<comment type="caution">
    <text evidence="1">The sequence shown here is derived from an EMBL/GenBank/DDBJ whole genome shotgun (WGS) entry which is preliminary data.</text>
</comment>
<dbReference type="Proteomes" id="UP000028006">
    <property type="component" value="Unassembled WGS sequence"/>
</dbReference>
<dbReference type="EMBL" id="JOKG01000002">
    <property type="protein sequence ID" value="KEQ14184.1"/>
    <property type="molecule type" value="Genomic_DNA"/>
</dbReference>
<dbReference type="SUPFAM" id="SSF54001">
    <property type="entry name" value="Cysteine proteinases"/>
    <property type="match status" value="1"/>
</dbReference>
<proteinExistence type="predicted"/>
<keyword evidence="2" id="KW-1185">Reference proteome</keyword>
<gene>
    <name evidence="1" type="ORF">GZ77_07025</name>
</gene>
<dbReference type="AlphaFoldDB" id="A0A081N6W1"/>
<name>A0A081N6W1_9GAMM</name>
<evidence type="ECO:0008006" key="3">
    <source>
        <dbReference type="Google" id="ProtNLM"/>
    </source>
</evidence>
<sequence>MQLVKTLASWLTNWLMQESQDISSPQCDFERIRHEVKPCDVLLIEGRSRVSNVIKQITQSPWSHAMLYIGRVHDIEDDRVREIIKESYDGSPDEQLVIESELGFGTVVHPLSRYEGNHLRICRPNGLSYGDSQKVVHYAVSRLGLDYDVRHILDLARFFFPYAVLPRRWRSSLFESSPGQETKTVCSSMIAEAFSFIHFPILPLVKLDSQHGVQLFQRNPRLCTPRDFDYSPYFRIIKYPFLDYTHHSDYKLLPWHGHGALEGKEAEFYMTPSKIKELQQVKIDGINVTGTDLLSENRDTPPS</sequence>
<protein>
    <recommendedName>
        <fullName evidence="3">Permuted papain-like amidase YaeF/Yiix C92 family enzyme</fullName>
    </recommendedName>
</protein>
<dbReference type="RefSeq" id="WP_034873935.1">
    <property type="nucleotide sequence ID" value="NZ_JOKG01000002.1"/>
</dbReference>